<name>A0AAV2PWZ8_MEGNR</name>
<reference evidence="2 3" key="1">
    <citation type="submission" date="2024-05" db="EMBL/GenBank/DDBJ databases">
        <authorList>
            <person name="Wallberg A."/>
        </authorList>
    </citation>
    <scope>NUCLEOTIDE SEQUENCE [LARGE SCALE GENOMIC DNA]</scope>
</reference>
<proteinExistence type="predicted"/>
<keyword evidence="3" id="KW-1185">Reference proteome</keyword>
<feature type="signal peptide" evidence="1">
    <location>
        <begin position="1"/>
        <end position="18"/>
    </location>
</feature>
<dbReference type="Proteomes" id="UP001497623">
    <property type="component" value="Unassembled WGS sequence"/>
</dbReference>
<evidence type="ECO:0000313" key="2">
    <source>
        <dbReference type="EMBL" id="CAL4065274.1"/>
    </source>
</evidence>
<sequence>MFGLSWLAVSCLVSVVLACEEYTLEYIDISGKVTPLLVLVCTNNQTITYNMPASETFEEVTTYENYILGYGASRVTSHVACYVRLLSKSLDEQISYLEQHQSKPMTLKGDAQMEAIPIADVYEEFGGEVATICAYYPAYTLVKRQDALGETEMER</sequence>
<organism evidence="2 3">
    <name type="scientific">Meganyctiphanes norvegica</name>
    <name type="common">Northern krill</name>
    <name type="synonym">Thysanopoda norvegica</name>
    <dbReference type="NCBI Taxonomy" id="48144"/>
    <lineage>
        <taxon>Eukaryota</taxon>
        <taxon>Metazoa</taxon>
        <taxon>Ecdysozoa</taxon>
        <taxon>Arthropoda</taxon>
        <taxon>Crustacea</taxon>
        <taxon>Multicrustacea</taxon>
        <taxon>Malacostraca</taxon>
        <taxon>Eumalacostraca</taxon>
        <taxon>Eucarida</taxon>
        <taxon>Euphausiacea</taxon>
        <taxon>Euphausiidae</taxon>
        <taxon>Meganyctiphanes</taxon>
    </lineage>
</organism>
<evidence type="ECO:0000313" key="3">
    <source>
        <dbReference type="Proteomes" id="UP001497623"/>
    </source>
</evidence>
<protein>
    <submittedName>
        <fullName evidence="2">Uncharacterized protein</fullName>
    </submittedName>
</protein>
<accession>A0AAV2PWZ8</accession>
<gene>
    <name evidence="2" type="ORF">MNOR_LOCUS4676</name>
</gene>
<evidence type="ECO:0000256" key="1">
    <source>
        <dbReference type="SAM" id="SignalP"/>
    </source>
</evidence>
<keyword evidence="1" id="KW-0732">Signal</keyword>
<dbReference type="EMBL" id="CAXKWB010001731">
    <property type="protein sequence ID" value="CAL4065274.1"/>
    <property type="molecule type" value="Genomic_DNA"/>
</dbReference>
<dbReference type="AlphaFoldDB" id="A0AAV2PWZ8"/>
<feature type="chain" id="PRO_5044010725" evidence="1">
    <location>
        <begin position="19"/>
        <end position="155"/>
    </location>
</feature>
<comment type="caution">
    <text evidence="2">The sequence shown here is derived from an EMBL/GenBank/DDBJ whole genome shotgun (WGS) entry which is preliminary data.</text>
</comment>